<reference evidence="2" key="1">
    <citation type="journal article" date="2020" name="Stud. Mycol.">
        <title>101 Dothideomycetes genomes: a test case for predicting lifestyles and emergence of pathogens.</title>
        <authorList>
            <person name="Haridas S."/>
            <person name="Albert R."/>
            <person name="Binder M."/>
            <person name="Bloem J."/>
            <person name="Labutti K."/>
            <person name="Salamov A."/>
            <person name="Andreopoulos B."/>
            <person name="Baker S."/>
            <person name="Barry K."/>
            <person name="Bills G."/>
            <person name="Bluhm B."/>
            <person name="Cannon C."/>
            <person name="Castanera R."/>
            <person name="Culley D."/>
            <person name="Daum C."/>
            <person name="Ezra D."/>
            <person name="Gonzalez J."/>
            <person name="Henrissat B."/>
            <person name="Kuo A."/>
            <person name="Liang C."/>
            <person name="Lipzen A."/>
            <person name="Lutzoni F."/>
            <person name="Magnuson J."/>
            <person name="Mondo S."/>
            <person name="Nolan M."/>
            <person name="Ohm R."/>
            <person name="Pangilinan J."/>
            <person name="Park H.-J."/>
            <person name="Ramirez L."/>
            <person name="Alfaro M."/>
            <person name="Sun H."/>
            <person name="Tritt A."/>
            <person name="Yoshinaga Y."/>
            <person name="Zwiers L.-H."/>
            <person name="Turgeon B."/>
            <person name="Goodwin S."/>
            <person name="Spatafora J."/>
            <person name="Crous P."/>
            <person name="Grigoriev I."/>
        </authorList>
    </citation>
    <scope>NUCLEOTIDE SEQUENCE</scope>
    <source>
        <strain evidence="2">CBS 121410</strain>
    </source>
</reference>
<evidence type="ECO:0000313" key="2">
    <source>
        <dbReference type="EMBL" id="KAF2088129.1"/>
    </source>
</evidence>
<dbReference type="EMBL" id="ML978717">
    <property type="protein sequence ID" value="KAF2088129.1"/>
    <property type="molecule type" value="Genomic_DNA"/>
</dbReference>
<feature type="region of interest" description="Disordered" evidence="1">
    <location>
        <begin position="80"/>
        <end position="131"/>
    </location>
</feature>
<name>A0A9P4HY01_9PEZI</name>
<dbReference type="Proteomes" id="UP000799776">
    <property type="component" value="Unassembled WGS sequence"/>
</dbReference>
<protein>
    <submittedName>
        <fullName evidence="2">Uncharacterized protein</fullName>
    </submittedName>
</protein>
<accession>A0A9P4HY01</accession>
<organism evidence="2 3">
    <name type="scientific">Saccharata proteae CBS 121410</name>
    <dbReference type="NCBI Taxonomy" id="1314787"/>
    <lineage>
        <taxon>Eukaryota</taxon>
        <taxon>Fungi</taxon>
        <taxon>Dikarya</taxon>
        <taxon>Ascomycota</taxon>
        <taxon>Pezizomycotina</taxon>
        <taxon>Dothideomycetes</taxon>
        <taxon>Dothideomycetes incertae sedis</taxon>
        <taxon>Botryosphaeriales</taxon>
        <taxon>Saccharataceae</taxon>
        <taxon>Saccharata</taxon>
    </lineage>
</organism>
<gene>
    <name evidence="2" type="ORF">K490DRAFT_64803</name>
</gene>
<dbReference type="AlphaFoldDB" id="A0A9P4HY01"/>
<sequence>MSSPRSPDEKSMAFTSEGINALSETDKHRCIVILLCNKDITKNTNWHEVERLTGAASVHSAQSSFHKIKKRLADGAKLAEEAPAEEAPLATKAKGSKDGRKSGGTVRSGRVAKSGGAGRKRTGGKKTATAVAAGDSDVSLAPAAAGGDPDVSVAAAGGDSGVSVAAGDPHVSVADAAGGDSGVSVADDAEAEYLARRLVQLVSSPSAGSRRSQTRRYDTR</sequence>
<comment type="caution">
    <text evidence="2">The sequence shown here is derived from an EMBL/GenBank/DDBJ whole genome shotgun (WGS) entry which is preliminary data.</text>
</comment>
<keyword evidence="3" id="KW-1185">Reference proteome</keyword>
<evidence type="ECO:0000313" key="3">
    <source>
        <dbReference type="Proteomes" id="UP000799776"/>
    </source>
</evidence>
<evidence type="ECO:0000256" key="1">
    <source>
        <dbReference type="SAM" id="MobiDB-lite"/>
    </source>
</evidence>
<proteinExistence type="predicted"/>